<dbReference type="KEGG" id="daa:AKL17_2348"/>
<dbReference type="RefSeq" id="WP_417935747.1">
    <property type="nucleotide sequence ID" value="NZ_CP012661.1"/>
</dbReference>
<reference evidence="1 2" key="1">
    <citation type="submission" date="2015-09" db="EMBL/GenBank/DDBJ databases">
        <title>Complete genome sequence of Defluviimonas alba cai42t isolated from an oilfield in Xinjiang.</title>
        <authorList>
            <person name="Geng S."/>
            <person name="Pan X."/>
            <person name="Wu X."/>
        </authorList>
    </citation>
    <scope>NUCLEOTIDE SEQUENCE [LARGE SCALE GENOMIC DNA]</scope>
    <source>
        <strain evidence="2">cai42</strain>
    </source>
</reference>
<name>A0A159Z5F1_9RHOB</name>
<proteinExistence type="predicted"/>
<dbReference type="EMBL" id="CP012661">
    <property type="protein sequence ID" value="AMY69594.1"/>
    <property type="molecule type" value="Genomic_DNA"/>
</dbReference>
<accession>A0A159Z5F1</accession>
<organism evidence="1 2">
    <name type="scientific">Frigidibacter mobilis</name>
    <dbReference type="NCBI Taxonomy" id="1335048"/>
    <lineage>
        <taxon>Bacteria</taxon>
        <taxon>Pseudomonadati</taxon>
        <taxon>Pseudomonadota</taxon>
        <taxon>Alphaproteobacteria</taxon>
        <taxon>Rhodobacterales</taxon>
        <taxon>Paracoccaceae</taxon>
        <taxon>Frigidibacter</taxon>
    </lineage>
</organism>
<dbReference type="Pfam" id="PF13450">
    <property type="entry name" value="NAD_binding_8"/>
    <property type="match status" value="1"/>
</dbReference>
<dbReference type="AlphaFoldDB" id="A0A159Z5F1"/>
<dbReference type="SUPFAM" id="SSF51971">
    <property type="entry name" value="Nucleotide-binding domain"/>
    <property type="match status" value="1"/>
</dbReference>
<dbReference type="Gene3D" id="3.50.50.60">
    <property type="entry name" value="FAD/NAD(P)-binding domain"/>
    <property type="match status" value="1"/>
</dbReference>
<protein>
    <recommendedName>
        <fullName evidence="3">FAD dependent oxidoreductase</fullName>
    </recommendedName>
</protein>
<gene>
    <name evidence="1" type="ORF">AKL17_2348</name>
</gene>
<evidence type="ECO:0000313" key="1">
    <source>
        <dbReference type="EMBL" id="AMY69594.1"/>
    </source>
</evidence>
<evidence type="ECO:0008006" key="3">
    <source>
        <dbReference type="Google" id="ProtNLM"/>
    </source>
</evidence>
<keyword evidence="2" id="KW-1185">Reference proteome</keyword>
<evidence type="ECO:0000313" key="2">
    <source>
        <dbReference type="Proteomes" id="UP000076128"/>
    </source>
</evidence>
<dbReference type="Proteomes" id="UP000076128">
    <property type="component" value="Chromosome"/>
</dbReference>
<sequence>MTLRILGAGVMGLALATELSARGHAVELVDPAPRPAPCLFLVGGGHARPLLRGGNRR</sequence>
<dbReference type="InterPro" id="IPR036188">
    <property type="entry name" value="FAD/NAD-bd_sf"/>
</dbReference>